<dbReference type="GeneID" id="95590710"/>
<name>A0ABQ3SWK4_9ACTN</name>
<dbReference type="EMBL" id="BNEC01000005">
    <property type="protein sequence ID" value="GHI72472.1"/>
    <property type="molecule type" value="Genomic_DNA"/>
</dbReference>
<protein>
    <submittedName>
        <fullName evidence="1">Uncharacterized protein</fullName>
    </submittedName>
</protein>
<keyword evidence="2" id="KW-1185">Reference proteome</keyword>
<sequence length="292" mass="32041">MPTGYNLITVDALAPETMATALARCFGVAAADVGVAEADADPGSRNWAAPVLCTYEAVSGDLARSLDLYAQDRVADRPPESEVAARFARAAGTTVLFPAEEAYPSAYWAATPQGLVTRVRLELSDDEPPLYTVGSAEAPVPQLPRAVVERFAEIVREQRPPTPVAEAFKASAAPLWPDDGPHPSPEGHLTVWERVVLQMESGWAPSGWYPADLYRERLEARDELARIGDRLPPEVRRLLDAAVEELDLRFVRATQADPSGSLVEELTGRPPGRDRLGRWWYRRPDPVPWDPV</sequence>
<reference evidence="2" key="1">
    <citation type="submission" date="2023-07" db="EMBL/GenBank/DDBJ databases">
        <title>Whole genome shotgun sequence of Streptomyces nojiriensis NBRC 13794.</title>
        <authorList>
            <person name="Komaki H."/>
            <person name="Tamura T."/>
        </authorList>
    </citation>
    <scope>NUCLEOTIDE SEQUENCE [LARGE SCALE GENOMIC DNA]</scope>
    <source>
        <strain evidence="2">NBRC 13794</strain>
    </source>
</reference>
<evidence type="ECO:0000313" key="2">
    <source>
        <dbReference type="Proteomes" id="UP000613974"/>
    </source>
</evidence>
<organism evidence="1 2">
    <name type="scientific">Streptomyces nojiriensis</name>
    <dbReference type="NCBI Taxonomy" id="66374"/>
    <lineage>
        <taxon>Bacteria</taxon>
        <taxon>Bacillati</taxon>
        <taxon>Actinomycetota</taxon>
        <taxon>Actinomycetes</taxon>
        <taxon>Kitasatosporales</taxon>
        <taxon>Streptomycetaceae</taxon>
        <taxon>Streptomyces</taxon>
    </lineage>
</organism>
<dbReference type="Proteomes" id="UP000613974">
    <property type="component" value="Unassembled WGS sequence"/>
</dbReference>
<proteinExistence type="predicted"/>
<gene>
    <name evidence="1" type="ORF">Snoj_63900</name>
</gene>
<accession>A0ABQ3SWK4</accession>
<dbReference type="RefSeq" id="WP_229875094.1">
    <property type="nucleotide sequence ID" value="NZ_BMRL01000003.1"/>
</dbReference>
<evidence type="ECO:0000313" key="1">
    <source>
        <dbReference type="EMBL" id="GHI72472.1"/>
    </source>
</evidence>
<comment type="caution">
    <text evidence="1">The sequence shown here is derived from an EMBL/GenBank/DDBJ whole genome shotgun (WGS) entry which is preliminary data.</text>
</comment>